<gene>
    <name evidence="2" type="ORF">EYF80_013035</name>
</gene>
<dbReference type="Proteomes" id="UP000314294">
    <property type="component" value="Unassembled WGS sequence"/>
</dbReference>
<reference evidence="2 3" key="1">
    <citation type="submission" date="2019-03" db="EMBL/GenBank/DDBJ databases">
        <title>First draft genome of Liparis tanakae, snailfish: a comprehensive survey of snailfish specific genes.</title>
        <authorList>
            <person name="Kim W."/>
            <person name="Song I."/>
            <person name="Jeong J.-H."/>
            <person name="Kim D."/>
            <person name="Kim S."/>
            <person name="Ryu S."/>
            <person name="Song J.Y."/>
            <person name="Lee S.K."/>
        </authorList>
    </citation>
    <scope>NUCLEOTIDE SEQUENCE [LARGE SCALE GENOMIC DNA]</scope>
    <source>
        <tissue evidence="2">Muscle</tissue>
    </source>
</reference>
<name>A0A4Z2IFP2_9TELE</name>
<evidence type="ECO:0000256" key="1">
    <source>
        <dbReference type="SAM" id="MobiDB-lite"/>
    </source>
</evidence>
<evidence type="ECO:0000313" key="3">
    <source>
        <dbReference type="Proteomes" id="UP000314294"/>
    </source>
</evidence>
<evidence type="ECO:0000313" key="2">
    <source>
        <dbReference type="EMBL" id="TNN76786.1"/>
    </source>
</evidence>
<dbReference type="EMBL" id="SRLO01000090">
    <property type="protein sequence ID" value="TNN76786.1"/>
    <property type="molecule type" value="Genomic_DNA"/>
</dbReference>
<comment type="caution">
    <text evidence="2">The sequence shown here is derived from an EMBL/GenBank/DDBJ whole genome shotgun (WGS) entry which is preliminary data.</text>
</comment>
<protein>
    <submittedName>
        <fullName evidence="2">Uncharacterized protein</fullName>
    </submittedName>
</protein>
<sequence length="127" mass="13469">MAICASATAIGVCGQKTAEFVDPAAVLQGRTGAPRVTEPSSRDHSHQPLTAKRRSVASVQAGITGLLSSAVVATLATVESRMVSAQFEAELIRGHRVDIAPIRDTRNARIRVAFLLARVGYLNIFLS</sequence>
<proteinExistence type="predicted"/>
<feature type="region of interest" description="Disordered" evidence="1">
    <location>
        <begin position="31"/>
        <end position="53"/>
    </location>
</feature>
<keyword evidence="3" id="KW-1185">Reference proteome</keyword>
<accession>A0A4Z2IFP2</accession>
<organism evidence="2 3">
    <name type="scientific">Liparis tanakae</name>
    <name type="common">Tanaka's snailfish</name>
    <dbReference type="NCBI Taxonomy" id="230148"/>
    <lineage>
        <taxon>Eukaryota</taxon>
        <taxon>Metazoa</taxon>
        <taxon>Chordata</taxon>
        <taxon>Craniata</taxon>
        <taxon>Vertebrata</taxon>
        <taxon>Euteleostomi</taxon>
        <taxon>Actinopterygii</taxon>
        <taxon>Neopterygii</taxon>
        <taxon>Teleostei</taxon>
        <taxon>Neoteleostei</taxon>
        <taxon>Acanthomorphata</taxon>
        <taxon>Eupercaria</taxon>
        <taxon>Perciformes</taxon>
        <taxon>Cottioidei</taxon>
        <taxon>Cottales</taxon>
        <taxon>Liparidae</taxon>
        <taxon>Liparis</taxon>
    </lineage>
</organism>
<dbReference type="AlphaFoldDB" id="A0A4Z2IFP2"/>